<dbReference type="AlphaFoldDB" id="A0A699U6D4"/>
<reference evidence="1" key="1">
    <citation type="journal article" date="2019" name="Sci. Rep.">
        <title>Draft genome of Tanacetum cinerariifolium, the natural source of mosquito coil.</title>
        <authorList>
            <person name="Yamashiro T."/>
            <person name="Shiraishi A."/>
            <person name="Satake H."/>
            <person name="Nakayama K."/>
        </authorList>
    </citation>
    <scope>NUCLEOTIDE SEQUENCE</scope>
</reference>
<feature type="non-terminal residue" evidence="1">
    <location>
        <position position="63"/>
    </location>
</feature>
<proteinExistence type="predicted"/>
<dbReference type="EMBL" id="BKCJ011303773">
    <property type="protein sequence ID" value="GFD17910.1"/>
    <property type="molecule type" value="Genomic_DNA"/>
</dbReference>
<comment type="caution">
    <text evidence="1">The sequence shown here is derived from an EMBL/GenBank/DDBJ whole genome shotgun (WGS) entry which is preliminary data.</text>
</comment>
<sequence>DQDHEVLVAETFHEQTDEELTKKEVKQMEADDQAIHTILVGLPEDIYAVVDSCETVQEIWLRV</sequence>
<name>A0A699U6D4_TANCI</name>
<protein>
    <submittedName>
        <fullName evidence="1">Ribonuclease H-like domain-containing protein</fullName>
    </submittedName>
</protein>
<gene>
    <name evidence="1" type="ORF">Tci_889879</name>
</gene>
<evidence type="ECO:0000313" key="1">
    <source>
        <dbReference type="EMBL" id="GFD17910.1"/>
    </source>
</evidence>
<feature type="non-terminal residue" evidence="1">
    <location>
        <position position="1"/>
    </location>
</feature>
<accession>A0A699U6D4</accession>
<organism evidence="1">
    <name type="scientific">Tanacetum cinerariifolium</name>
    <name type="common">Dalmatian daisy</name>
    <name type="synonym">Chrysanthemum cinerariifolium</name>
    <dbReference type="NCBI Taxonomy" id="118510"/>
    <lineage>
        <taxon>Eukaryota</taxon>
        <taxon>Viridiplantae</taxon>
        <taxon>Streptophyta</taxon>
        <taxon>Embryophyta</taxon>
        <taxon>Tracheophyta</taxon>
        <taxon>Spermatophyta</taxon>
        <taxon>Magnoliopsida</taxon>
        <taxon>eudicotyledons</taxon>
        <taxon>Gunneridae</taxon>
        <taxon>Pentapetalae</taxon>
        <taxon>asterids</taxon>
        <taxon>campanulids</taxon>
        <taxon>Asterales</taxon>
        <taxon>Asteraceae</taxon>
        <taxon>Asteroideae</taxon>
        <taxon>Anthemideae</taxon>
        <taxon>Anthemidinae</taxon>
        <taxon>Tanacetum</taxon>
    </lineage>
</organism>